<keyword evidence="5" id="KW-0597">Phosphoprotein</keyword>
<comment type="similarity">
    <text evidence="17">Belongs to the sodium channel (TC 1.A.1.10) family.</text>
</comment>
<dbReference type="PROSITE" id="PS50096">
    <property type="entry name" value="IQ"/>
    <property type="match status" value="1"/>
</dbReference>
<dbReference type="SUPFAM" id="SSF81324">
    <property type="entry name" value="Voltage-gated potassium channels"/>
    <property type="match status" value="4"/>
</dbReference>
<feature type="compositionally biased region" description="Basic and acidic residues" evidence="18">
    <location>
        <begin position="28"/>
        <end position="61"/>
    </location>
</feature>
<feature type="transmembrane region" description="Helical" evidence="17">
    <location>
        <begin position="832"/>
        <end position="849"/>
    </location>
</feature>
<keyword evidence="7" id="KW-0677">Repeat</keyword>
<dbReference type="InterPro" id="IPR058542">
    <property type="entry name" value="IQ_SCN5A_C"/>
</dbReference>
<evidence type="ECO:0000256" key="14">
    <source>
        <dbReference type="ARBA" id="ARBA00023201"/>
    </source>
</evidence>
<evidence type="ECO:0000256" key="18">
    <source>
        <dbReference type="SAM" id="MobiDB-lite"/>
    </source>
</evidence>
<feature type="transmembrane region" description="Helical" evidence="17">
    <location>
        <begin position="1367"/>
        <end position="1393"/>
    </location>
</feature>
<evidence type="ECO:0000256" key="17">
    <source>
        <dbReference type="RuleBase" id="RU361132"/>
    </source>
</evidence>
<feature type="transmembrane region" description="Helical" evidence="17">
    <location>
        <begin position="1568"/>
        <end position="1596"/>
    </location>
</feature>
<feature type="transmembrane region" description="Helical" evidence="17">
    <location>
        <begin position="694"/>
        <end position="712"/>
    </location>
</feature>
<dbReference type="Pfam" id="PF11933">
    <property type="entry name" value="Na_trans_cytopl"/>
    <property type="match status" value="1"/>
</dbReference>
<feature type="compositionally biased region" description="Low complexity" evidence="18">
    <location>
        <begin position="421"/>
        <end position="433"/>
    </location>
</feature>
<dbReference type="InterPro" id="IPR024583">
    <property type="entry name" value="Na_trans_cytopl"/>
</dbReference>
<protein>
    <recommendedName>
        <fullName evidence="17">Sodium channel protein</fullName>
    </recommendedName>
</protein>
<evidence type="ECO:0000256" key="12">
    <source>
        <dbReference type="ARBA" id="ARBA00023136"/>
    </source>
</evidence>
<feature type="domain" description="Voltage-gated Na+ ion channel cytoplasmic" evidence="21">
    <location>
        <begin position="471"/>
        <end position="611"/>
    </location>
</feature>
<dbReference type="Ensembl" id="ENSBJAT00000007279.1">
    <property type="protein sequence ID" value="ENSBJAP00000007074.1"/>
    <property type="gene ID" value="ENSBJAG00000004691.1"/>
</dbReference>
<organism evidence="23 24">
    <name type="scientific">Buteo japonicus</name>
    <dbReference type="NCBI Taxonomy" id="224669"/>
    <lineage>
        <taxon>Eukaryota</taxon>
        <taxon>Metazoa</taxon>
        <taxon>Chordata</taxon>
        <taxon>Craniata</taxon>
        <taxon>Vertebrata</taxon>
        <taxon>Euteleostomi</taxon>
        <taxon>Archelosauria</taxon>
        <taxon>Archosauria</taxon>
        <taxon>Dinosauria</taxon>
        <taxon>Saurischia</taxon>
        <taxon>Theropoda</taxon>
        <taxon>Coelurosauria</taxon>
        <taxon>Aves</taxon>
        <taxon>Neognathae</taxon>
        <taxon>Neoaves</taxon>
        <taxon>Telluraves</taxon>
        <taxon>Accipitrimorphae</taxon>
        <taxon>Accipitriformes</taxon>
        <taxon>Accipitridae</taxon>
        <taxon>Accipitrinae</taxon>
        <taxon>Buteo</taxon>
    </lineage>
</organism>
<feature type="transmembrane region" description="Helical" evidence="17">
    <location>
        <begin position="1481"/>
        <end position="1499"/>
    </location>
</feature>
<feature type="transmembrane region" description="Helical" evidence="17">
    <location>
        <begin position="1671"/>
        <end position="1694"/>
    </location>
</feature>
<dbReference type="FunFam" id="1.10.287.70:FF:000006">
    <property type="entry name" value="Sodium channel protein"/>
    <property type="match status" value="1"/>
</dbReference>
<dbReference type="Gene3D" id="1.10.238.10">
    <property type="entry name" value="EF-hand"/>
    <property type="match status" value="1"/>
</dbReference>
<evidence type="ECO:0000256" key="5">
    <source>
        <dbReference type="ARBA" id="ARBA00022553"/>
    </source>
</evidence>
<evidence type="ECO:0000256" key="13">
    <source>
        <dbReference type="ARBA" id="ARBA00023157"/>
    </source>
</evidence>
<feature type="transmembrane region" description="Helical" evidence="17">
    <location>
        <begin position="861"/>
        <end position="887"/>
    </location>
</feature>
<dbReference type="Pfam" id="PF24609">
    <property type="entry name" value="IQ_SCN5A_C"/>
    <property type="match status" value="1"/>
</dbReference>
<feature type="domain" description="Ion transport" evidence="19">
    <location>
        <begin position="1126"/>
        <end position="1402"/>
    </location>
</feature>
<evidence type="ECO:0000259" key="22">
    <source>
        <dbReference type="Pfam" id="PF24609"/>
    </source>
</evidence>
<evidence type="ECO:0000259" key="20">
    <source>
        <dbReference type="Pfam" id="PF06512"/>
    </source>
</evidence>
<evidence type="ECO:0000256" key="6">
    <source>
        <dbReference type="ARBA" id="ARBA00022692"/>
    </source>
</evidence>
<evidence type="ECO:0000259" key="19">
    <source>
        <dbReference type="Pfam" id="PF00520"/>
    </source>
</evidence>
<dbReference type="Proteomes" id="UP000694555">
    <property type="component" value="Unplaced"/>
</dbReference>
<feature type="region of interest" description="Disordered" evidence="18">
    <location>
        <begin position="489"/>
        <end position="523"/>
    </location>
</feature>
<feature type="transmembrane region" description="Helical" evidence="17">
    <location>
        <begin position="664"/>
        <end position="682"/>
    </location>
</feature>
<dbReference type="GO" id="GO:0005248">
    <property type="term" value="F:voltage-gated sodium channel activity"/>
    <property type="evidence" value="ECO:0007669"/>
    <property type="project" value="InterPro"/>
</dbReference>
<name>A0A8C0HHS1_9AVES</name>
<dbReference type="Pfam" id="PF06512">
    <property type="entry name" value="Na_trans_assoc"/>
    <property type="match status" value="1"/>
</dbReference>
<dbReference type="InterPro" id="IPR027359">
    <property type="entry name" value="Volt_channel_dom_sf"/>
</dbReference>
<feature type="transmembrane region" description="Helical" evidence="17">
    <location>
        <begin position="774"/>
        <end position="802"/>
    </location>
</feature>
<evidence type="ECO:0000256" key="3">
    <source>
        <dbReference type="ARBA" id="ARBA00022461"/>
    </source>
</evidence>
<feature type="transmembrane region" description="Helical" evidence="17">
    <location>
        <begin position="352"/>
        <end position="379"/>
    </location>
</feature>
<evidence type="ECO:0000256" key="7">
    <source>
        <dbReference type="ARBA" id="ARBA00022737"/>
    </source>
</evidence>
<evidence type="ECO:0000256" key="8">
    <source>
        <dbReference type="ARBA" id="ARBA00022882"/>
    </source>
</evidence>
<feature type="compositionally biased region" description="Basic and acidic residues" evidence="18">
    <location>
        <begin position="505"/>
        <end position="523"/>
    </location>
</feature>
<dbReference type="PANTHER" id="PTHR10037:SF23">
    <property type="entry name" value="SODIUM CHANNEL PROTEIN TYPE 8 SUBUNIT ALPHA"/>
    <property type="match status" value="1"/>
</dbReference>
<keyword evidence="15 17" id="KW-0407">Ion channel</keyword>
<dbReference type="GO" id="GO:0001518">
    <property type="term" value="C:voltage-gated sodium channel complex"/>
    <property type="evidence" value="ECO:0007669"/>
    <property type="project" value="UniProtKB-UniRule"/>
</dbReference>
<feature type="transmembrane region" description="Helical" evidence="17">
    <location>
        <begin position="1198"/>
        <end position="1221"/>
    </location>
</feature>
<dbReference type="FunFam" id="1.20.120.350:FF:000005">
    <property type="entry name" value="Sodium channel protein"/>
    <property type="match status" value="1"/>
</dbReference>
<dbReference type="FunFam" id="1.20.120.350:FF:000002">
    <property type="entry name" value="Sodium channel protein"/>
    <property type="match status" value="1"/>
</dbReference>
<dbReference type="Gene3D" id="1.20.5.1190">
    <property type="entry name" value="iswi atpase"/>
    <property type="match status" value="1"/>
</dbReference>
<feature type="domain" description="Sodium ion transport-associated" evidence="20">
    <location>
        <begin position="901"/>
        <end position="1121"/>
    </location>
</feature>
<keyword evidence="13" id="KW-1015">Disulfide bond</keyword>
<keyword evidence="3 17" id="KW-0894">Sodium channel</keyword>
<comment type="caution">
    <text evidence="17">Lacks conserved residue(s) required for the propagation of feature annotation.</text>
</comment>
<dbReference type="Gene3D" id="1.20.120.350">
    <property type="entry name" value="Voltage-gated potassium channels. Chain C"/>
    <property type="match status" value="4"/>
</dbReference>
<keyword evidence="8 17" id="KW-0851">Voltage-gated channel</keyword>
<feature type="transmembrane region" description="Helical" evidence="17">
    <location>
        <begin position="1511"/>
        <end position="1531"/>
    </location>
</feature>
<dbReference type="InterPro" id="IPR043203">
    <property type="entry name" value="VGCC_Ca_Na"/>
</dbReference>
<comment type="subcellular location">
    <subcellularLocation>
        <location evidence="1 17">Cell membrane</location>
        <topology evidence="1 17">Multi-pass membrane protein</topology>
    </subcellularLocation>
</comment>
<dbReference type="FunFam" id="1.10.287.70:FF:000001">
    <property type="entry name" value="Sodium channel protein"/>
    <property type="match status" value="1"/>
</dbReference>
<evidence type="ECO:0000256" key="11">
    <source>
        <dbReference type="ARBA" id="ARBA00023065"/>
    </source>
</evidence>
<keyword evidence="12 17" id="KW-0472">Membrane</keyword>
<dbReference type="PRINTS" id="PR00170">
    <property type="entry name" value="NACHANNEL"/>
</dbReference>
<comment type="function">
    <text evidence="17">Mediates the voltage-dependent sodium ion permeability of excitable membranes. Assuming opened or closed conformations in response to the voltage difference across the membrane, the protein forms a sodium-selective channel through which Na(+) ions may pass in accordance with their electrochemical gradient.</text>
</comment>
<feature type="compositionally biased region" description="Basic residues" evidence="18">
    <location>
        <begin position="436"/>
        <end position="446"/>
    </location>
</feature>
<feature type="region of interest" description="Disordered" evidence="18">
    <location>
        <begin position="28"/>
        <end position="62"/>
    </location>
</feature>
<dbReference type="InterPro" id="IPR001696">
    <property type="entry name" value="Na_channel_asu"/>
</dbReference>
<evidence type="ECO:0000256" key="9">
    <source>
        <dbReference type="ARBA" id="ARBA00022989"/>
    </source>
</evidence>
<keyword evidence="11 17" id="KW-0406">Ion transport</keyword>
<keyword evidence="14 17" id="KW-0739">Sodium transport</keyword>
<proteinExistence type="inferred from homology"/>
<dbReference type="InterPro" id="IPR005821">
    <property type="entry name" value="Ion_trans_dom"/>
</dbReference>
<dbReference type="FunFam" id="1.20.120.350:FF:000004">
    <property type="entry name" value="Sodium channel protein"/>
    <property type="match status" value="1"/>
</dbReference>
<reference evidence="23" key="1">
    <citation type="submission" date="2025-08" db="UniProtKB">
        <authorList>
            <consortium name="Ensembl"/>
        </authorList>
    </citation>
    <scope>IDENTIFICATION</scope>
</reference>
<feature type="domain" description="Ion transport" evidence="19">
    <location>
        <begin position="1450"/>
        <end position="1704"/>
    </location>
</feature>
<feature type="transmembrane region" description="Helical" evidence="17">
    <location>
        <begin position="111"/>
        <end position="136"/>
    </location>
</feature>
<dbReference type="InterPro" id="IPR010526">
    <property type="entry name" value="Na_trans_assoc_dom"/>
</dbReference>
<feature type="transmembrane region" description="Helical" evidence="17">
    <location>
        <begin position="239"/>
        <end position="259"/>
    </location>
</feature>
<evidence type="ECO:0000256" key="16">
    <source>
        <dbReference type="ARBA" id="ARBA00036239"/>
    </source>
</evidence>
<evidence type="ECO:0000256" key="1">
    <source>
        <dbReference type="ARBA" id="ARBA00004651"/>
    </source>
</evidence>
<evidence type="ECO:0000256" key="4">
    <source>
        <dbReference type="ARBA" id="ARBA00022475"/>
    </source>
</evidence>
<feature type="domain" description="Ion transport" evidence="19">
    <location>
        <begin position="663"/>
        <end position="893"/>
    </location>
</feature>
<keyword evidence="4" id="KW-1003">Cell membrane</keyword>
<dbReference type="GO" id="GO:0019228">
    <property type="term" value="P:neuronal action potential"/>
    <property type="evidence" value="ECO:0007669"/>
    <property type="project" value="TreeGrafter"/>
</dbReference>
<keyword evidence="9 17" id="KW-1133">Transmembrane helix</keyword>
<accession>A0A8C0HHS1</accession>
<feature type="compositionally biased region" description="Basic and acidic residues" evidence="18">
    <location>
        <begin position="447"/>
        <end position="466"/>
    </location>
</feature>
<sequence length="1908" mass="218582">MAARLLAPPGPDSFKPFTPESLANIEKHIAELKKKQRPKQDSSHRDDDEDSKPKPNSDLEAGKNLPFIYGDIPKGLVAVPLEDFDPYYMTQKTFVVLNRGKTLFRFSATPALYILSPFNLMIIMCTILTNCVFMTFSNPPEWSKNVEYTFTGIYTFESLVKIIARGFCIDGFTFLRDPWNWLDFSVIMMAYVTEFVDLGNVSALRTFRVLRALKTISVIPGLKTIVGALIQSVKKLSDVMILTVFCLSVFALIGLQLFMGNLRNKCVIWPINVNETFLDNGSKGFDWEEYTNNMCSQCPEGYTCMKAGRNPNYGYTSFDTFSWAFLALFRLMTQDFWENLYQLTLRAAGKTYMIFFVLVIFVGSFYLVNLILAVVAMAYEEQNQATLEEAEQKEAEFKAMLEQLKKQQEEAQVNDGGGRMSRSSSEISKLSSKSAKERRNRRKKRKDKELSEGEEKCDNEKVFKSESEDGMRRKAFRLPDNSKSSIFSYKGRFRDPGSENEFADDEHSTVEESEGRRDSLFIPIRGRDRRSSYSGYSGYSQGSRSSRIFPNLRRNVKRNSTVDCNGVVSLIGGPPSSMPGGRLLPEVKIDKPATNDSVRKSMRWQEQRCFSLLGVRATFLELEESQRKCPPCWYKFANTFLIWECHPYWIKLKEIVNLIVMDPFVDLAITICIVLNTLFMAMEHHPMTPEFEHVLSVGNLVFTGIFTAEMFLKLIAMDPYYYFQEGWNIFDGFIVSLSLMELSLADVEGLSVLRSFRLLRVFKLAKSWPTLNMLIKIIGNSVGALGNLTLVLAIIVFIFAVVGMQLFGKSYKECVCKINPDCELPRWHMHDFFHSFLIVFRVLCGEWIETMWDCMEVAGQAMCLIVFMMVMVIGNLVVLNLFLALLLSSFSADNLAATDDDGEMNNLQISVIRIKKGIAWTKAKVREFMQTHFKQREADEVKPLDELYDKKVNCIANHTGADINRDIDYQKNGNGTTSGIGSSVEKYIIDEDHMSFINNPNLTVRVPIAVGESDFENLNTEDFSSDTDPDGSKEFDICWELIIDWIGFYFVFKKLDDTSSSEGSTIDIKPEVEEVPVEAPEEYLDPDACFTEGCMQRCKCCQVNIEEGLGKSWWTLRKTCFLIVEHNWFETFIIFMILLSSGALAFEDIYIEQRKTIRTILEYADKVFTYIFILEMLLKWCAYGFVKFFTNAWCWLDFLIVAVSLVSLIANALGYSELGAIKSLRTLRALRPLRALSRFEGMRVVVNALVGAIPSIMNVLLVCLIFWLIFSIMGVNLFAGKYHYCFNETAEERFEINIVNNKTDCEALMPPNSTEIRWKNVKINFDNVGAGYLALLQVATFKGWMDIMYAAVDSRKQEEQPKYEDNIYMYIYFVIFIIFGSFFTLNLFIGVIIDNFNQQKKKISQDIFMTEEQKKYYNAMKKLGSKKPQKPIPRPLNRIQGAVFDFVTQQAFDIVIMMLICLNMVTMMVETDTQSKQMEDILYWINLVFVIFFTCECVLKMFALRHYYFTIGWNIFDFVVVILSIVGMFLAEIIEKYFVSPTLFRVIRLARIGRILRLIKGAKGIRTLLFALMMSLPALFNIGLLLFLVMFIFSIFGMSNFAYVKHEAGIDDMFNFETFGNSMICLFQITTSAGWDGLLLPILNRPPDCDLEKEHPGSGFKGDCGNPSVGIFFFVSYIIISFLIVVNMYIAIILENFSVATEESADPLSEDDFETFYEIWEKFDPDATQFIEYSKLADFADALEHPLRVPKPNTIELIAMDLPMVSGDRIHCLDILFAFTKRVLGDSGELDILRQQMEERFVASNPSKVSYEPITTTLRRKQEEVSAVVIQRAYRARLARRGFISRRPVSTKLENGGTNRDKKEGTPSTASLPSYDSVTKPEKEKQQRAEEGRRERAKRQKEVRESKC</sequence>
<feature type="compositionally biased region" description="Polar residues" evidence="18">
    <location>
        <begin position="1866"/>
        <end position="1877"/>
    </location>
</feature>
<keyword evidence="10 17" id="KW-0915">Sodium</keyword>
<keyword evidence="2 17" id="KW-0813">Transport</keyword>
<dbReference type="InterPro" id="IPR044564">
    <property type="entry name" value="Na_chnl_inactivation_gate"/>
</dbReference>
<dbReference type="Gene3D" id="1.10.287.70">
    <property type="match status" value="4"/>
</dbReference>
<dbReference type="Pfam" id="PF00520">
    <property type="entry name" value="Ion_trans"/>
    <property type="match status" value="4"/>
</dbReference>
<dbReference type="CDD" id="cd13433">
    <property type="entry name" value="Na_channel_gate"/>
    <property type="match status" value="1"/>
</dbReference>
<dbReference type="GO" id="GO:0086010">
    <property type="term" value="P:membrane depolarization during action potential"/>
    <property type="evidence" value="ECO:0007669"/>
    <property type="project" value="TreeGrafter"/>
</dbReference>
<evidence type="ECO:0000256" key="2">
    <source>
        <dbReference type="ARBA" id="ARBA00022448"/>
    </source>
</evidence>
<comment type="catalytic activity">
    <reaction evidence="16">
        <text>Na(+)(in) = Na(+)(out)</text>
        <dbReference type="Rhea" id="RHEA:34963"/>
        <dbReference type="ChEBI" id="CHEBI:29101"/>
    </reaction>
</comment>
<feature type="region of interest" description="Disordered" evidence="18">
    <location>
        <begin position="408"/>
        <end position="466"/>
    </location>
</feature>
<dbReference type="PANTHER" id="PTHR10037">
    <property type="entry name" value="VOLTAGE-GATED CATION CHANNEL CALCIUM AND SODIUM"/>
    <property type="match status" value="1"/>
</dbReference>
<feature type="compositionally biased region" description="Basic and acidic residues" evidence="18">
    <location>
        <begin position="1879"/>
        <end position="1908"/>
    </location>
</feature>
<evidence type="ECO:0000313" key="24">
    <source>
        <dbReference type="Proteomes" id="UP000694555"/>
    </source>
</evidence>
<keyword evidence="6 17" id="KW-0812">Transmembrane</keyword>
<feature type="transmembrane region" description="Helical" evidence="17">
    <location>
        <begin position="1242"/>
        <end position="1270"/>
    </location>
</feature>
<dbReference type="FunFam" id="1.20.120.350:FF:000003">
    <property type="entry name" value="Voltage-dependent sodium channel"/>
    <property type="match status" value="1"/>
</dbReference>
<feature type="domain" description="SCN5A-like C-terminal IQ motif" evidence="22">
    <location>
        <begin position="1816"/>
        <end position="1837"/>
    </location>
</feature>
<feature type="transmembrane region" description="Helical" evidence="17">
    <location>
        <begin position="1128"/>
        <end position="1146"/>
    </location>
</feature>
<feature type="transmembrane region" description="Helical" evidence="17">
    <location>
        <begin position="313"/>
        <end position="331"/>
    </location>
</feature>
<feature type="transmembrane region" description="Helical" evidence="17">
    <location>
        <begin position="1451"/>
        <end position="1469"/>
    </location>
</feature>
<dbReference type="FunFam" id="1.10.238.10:FF:000002">
    <property type="entry name" value="Sodium channel protein"/>
    <property type="match status" value="1"/>
</dbReference>
<evidence type="ECO:0000259" key="21">
    <source>
        <dbReference type="Pfam" id="PF11933"/>
    </source>
</evidence>
<evidence type="ECO:0000313" key="23">
    <source>
        <dbReference type="Ensembl" id="ENSBJAP00000007074.1"/>
    </source>
</evidence>
<evidence type="ECO:0000256" key="15">
    <source>
        <dbReference type="ARBA" id="ARBA00023303"/>
    </source>
</evidence>
<reference evidence="23" key="2">
    <citation type="submission" date="2025-09" db="UniProtKB">
        <authorList>
            <consortium name="Ensembl"/>
        </authorList>
    </citation>
    <scope>IDENTIFICATION</scope>
</reference>
<evidence type="ECO:0000256" key="10">
    <source>
        <dbReference type="ARBA" id="ARBA00023053"/>
    </source>
</evidence>
<feature type="transmembrane region" description="Helical" evidence="17">
    <location>
        <begin position="1167"/>
        <end position="1186"/>
    </location>
</feature>
<feature type="region of interest" description="Disordered" evidence="18">
    <location>
        <begin position="1849"/>
        <end position="1908"/>
    </location>
</feature>
<keyword evidence="24" id="KW-1185">Reference proteome</keyword>
<feature type="domain" description="Ion transport" evidence="19">
    <location>
        <begin position="120"/>
        <end position="385"/>
    </location>
</feature>